<dbReference type="Proteomes" id="UP000587760">
    <property type="component" value="Unassembled WGS sequence"/>
</dbReference>
<keyword evidence="3 6" id="KW-0418">Kinase</keyword>
<dbReference type="InterPro" id="IPR050406">
    <property type="entry name" value="FGGY_Carb_Kinase"/>
</dbReference>
<evidence type="ECO:0000313" key="6">
    <source>
        <dbReference type="EMBL" id="MBB6482192.1"/>
    </source>
</evidence>
<evidence type="ECO:0000259" key="5">
    <source>
        <dbReference type="Pfam" id="PF02782"/>
    </source>
</evidence>
<evidence type="ECO:0000259" key="4">
    <source>
        <dbReference type="Pfam" id="PF00370"/>
    </source>
</evidence>
<feature type="domain" description="Carbohydrate kinase FGGY N-terminal" evidence="4">
    <location>
        <begin position="105"/>
        <end position="213"/>
    </location>
</feature>
<feature type="domain" description="Carbohydrate kinase FGGY C-terminal" evidence="5">
    <location>
        <begin position="226"/>
        <end position="404"/>
    </location>
</feature>
<dbReference type="Pfam" id="PF00370">
    <property type="entry name" value="FGGY_N"/>
    <property type="match status" value="1"/>
</dbReference>
<dbReference type="Gene3D" id="3.30.420.40">
    <property type="match status" value="2"/>
</dbReference>
<name>A0A841RIR0_9SPIO</name>
<dbReference type="InterPro" id="IPR000577">
    <property type="entry name" value="Carb_kinase_FGGY"/>
</dbReference>
<dbReference type="InterPro" id="IPR018484">
    <property type="entry name" value="FGGY_N"/>
</dbReference>
<dbReference type="GO" id="GO:0004856">
    <property type="term" value="F:D-xylulokinase activity"/>
    <property type="evidence" value="ECO:0007669"/>
    <property type="project" value="UniProtKB-EC"/>
</dbReference>
<keyword evidence="2 6" id="KW-0808">Transferase</keyword>
<evidence type="ECO:0000313" key="7">
    <source>
        <dbReference type="Proteomes" id="UP000587760"/>
    </source>
</evidence>
<accession>A0A841RIR0</accession>
<organism evidence="6 7">
    <name type="scientific">Spirochaeta isovalerica</name>
    <dbReference type="NCBI Taxonomy" id="150"/>
    <lineage>
        <taxon>Bacteria</taxon>
        <taxon>Pseudomonadati</taxon>
        <taxon>Spirochaetota</taxon>
        <taxon>Spirochaetia</taxon>
        <taxon>Spirochaetales</taxon>
        <taxon>Spirochaetaceae</taxon>
        <taxon>Spirochaeta</taxon>
    </lineage>
</organism>
<comment type="caution">
    <text evidence="6">The sequence shown here is derived from an EMBL/GenBank/DDBJ whole genome shotgun (WGS) entry which is preliminary data.</text>
</comment>
<dbReference type="InterPro" id="IPR043129">
    <property type="entry name" value="ATPase_NBD"/>
</dbReference>
<keyword evidence="7" id="KW-1185">Reference proteome</keyword>
<dbReference type="Pfam" id="PF02782">
    <property type="entry name" value="FGGY_C"/>
    <property type="match status" value="1"/>
</dbReference>
<dbReference type="SUPFAM" id="SSF53067">
    <property type="entry name" value="Actin-like ATPase domain"/>
    <property type="match status" value="2"/>
</dbReference>
<dbReference type="PANTHER" id="PTHR43095">
    <property type="entry name" value="SUGAR KINASE"/>
    <property type="match status" value="1"/>
</dbReference>
<dbReference type="AlphaFoldDB" id="A0A841RIR0"/>
<gene>
    <name evidence="6" type="ORF">HNR50_003881</name>
</gene>
<dbReference type="EC" id="2.7.1.17" evidence="6"/>
<dbReference type="RefSeq" id="WP_184748426.1">
    <property type="nucleotide sequence ID" value="NZ_JACHGJ010000010.1"/>
</dbReference>
<dbReference type="PIRSF" id="PIRSF000538">
    <property type="entry name" value="GlpK"/>
    <property type="match status" value="1"/>
</dbReference>
<dbReference type="EMBL" id="JACHGJ010000010">
    <property type="protein sequence ID" value="MBB6482192.1"/>
    <property type="molecule type" value="Genomic_DNA"/>
</dbReference>
<evidence type="ECO:0000256" key="2">
    <source>
        <dbReference type="ARBA" id="ARBA00022679"/>
    </source>
</evidence>
<reference evidence="6 7" key="1">
    <citation type="submission" date="2020-08" db="EMBL/GenBank/DDBJ databases">
        <title>Genomic Encyclopedia of Type Strains, Phase IV (KMG-IV): sequencing the most valuable type-strain genomes for metagenomic binning, comparative biology and taxonomic classification.</title>
        <authorList>
            <person name="Goeker M."/>
        </authorList>
    </citation>
    <scope>NUCLEOTIDE SEQUENCE [LARGE SCALE GENOMIC DNA]</scope>
    <source>
        <strain evidence="6 7">DSM 2461</strain>
    </source>
</reference>
<dbReference type="InterPro" id="IPR018485">
    <property type="entry name" value="FGGY_C"/>
</dbReference>
<proteinExistence type="inferred from homology"/>
<comment type="similarity">
    <text evidence="1">Belongs to the FGGY kinase family.</text>
</comment>
<evidence type="ECO:0000256" key="1">
    <source>
        <dbReference type="ARBA" id="ARBA00009156"/>
    </source>
</evidence>
<sequence>MILAVDIGTSSIKGAIISPEGYAFAYHKVHLFPEDRNYPGEGYAGSWKSGFIEIASILRRQDISAVVISGNGPTIVPLGKEGEILHTPLMWMGRENSSLEGTHSFYLPKINWLKENCPSVYEATDVFLTTSSYITWLLTGEKAVVSAHDEFDRYIWSGQDIEKYHMKESRFPPIVTMGAVIGKISSAGSSLTGLPAGVPVVGGGVDFMVSLIGTGVVRPGRTCDRAGTSEGINFCSDKPVPDTRLRTLPHAVEGLYNVSGILSSTGSLFEWYRRITGQENYGYAETLSAIKSVAAGSGTPMFFPGLKDGGLWEFSNGMAVGLEAYQGRNELGRAVMESIGYAVRRAVELFEENDCPIGELRVSGGQGKNVIWNQIKADITGCSILVPEVEDAELLGGACLASAALGRFDNFLEASDELVRIKKIFYPDKKEEAVYREEYEKYKAVSEEAKKFLRNIEEMKGSF</sequence>
<protein>
    <submittedName>
        <fullName evidence="6">Xylulokinase</fullName>
        <ecNumber evidence="6">2.7.1.17</ecNumber>
    </submittedName>
</protein>
<evidence type="ECO:0000256" key="3">
    <source>
        <dbReference type="ARBA" id="ARBA00022777"/>
    </source>
</evidence>